<dbReference type="SUPFAM" id="SSF109854">
    <property type="entry name" value="DinB/YfiT-like putative metalloenzymes"/>
    <property type="match status" value="1"/>
</dbReference>
<dbReference type="AlphaFoldDB" id="A0A6L8UYA5"/>
<dbReference type="Gene3D" id="1.20.120.450">
    <property type="entry name" value="dinb family like domain"/>
    <property type="match status" value="1"/>
</dbReference>
<dbReference type="InterPro" id="IPR024775">
    <property type="entry name" value="DinB-like"/>
</dbReference>
<keyword evidence="3" id="KW-1185">Reference proteome</keyword>
<dbReference type="EMBL" id="WTUZ01000016">
    <property type="protein sequence ID" value="MZQ83218.1"/>
    <property type="molecule type" value="Genomic_DNA"/>
</dbReference>
<evidence type="ECO:0000313" key="3">
    <source>
        <dbReference type="Proteomes" id="UP000481087"/>
    </source>
</evidence>
<dbReference type="Proteomes" id="UP000481087">
    <property type="component" value="Unassembled WGS sequence"/>
</dbReference>
<feature type="domain" description="DinB-like" evidence="1">
    <location>
        <begin position="9"/>
        <end position="143"/>
    </location>
</feature>
<dbReference type="InterPro" id="IPR034660">
    <property type="entry name" value="DinB/YfiT-like"/>
</dbReference>
<sequence>MRDTFLFGALDKYRNRLLKLVEGCPEDLRNVVPEGFNNSVHWQIGHVLAVTDRLVFTLSEQASLVPNNYISFFGNGTRPADWQEEPPAWDDIIAQLKEQPAQIRESLHDKLEVPVKENMLKAATIEQLINSSVMHEANHLGVISAMMKVLK</sequence>
<proteinExistence type="predicted"/>
<protein>
    <submittedName>
        <fullName evidence="2">DUF664 domain-containing protein</fullName>
    </submittedName>
</protein>
<evidence type="ECO:0000313" key="2">
    <source>
        <dbReference type="EMBL" id="MZQ83218.1"/>
    </source>
</evidence>
<comment type="caution">
    <text evidence="2">The sequence shown here is derived from an EMBL/GenBank/DDBJ whole genome shotgun (WGS) entry which is preliminary data.</text>
</comment>
<evidence type="ECO:0000259" key="1">
    <source>
        <dbReference type="Pfam" id="PF12867"/>
    </source>
</evidence>
<gene>
    <name evidence="2" type="ORF">GQF01_13970</name>
</gene>
<dbReference type="Pfam" id="PF12867">
    <property type="entry name" value="DinB_2"/>
    <property type="match status" value="1"/>
</dbReference>
<reference evidence="2 3" key="1">
    <citation type="submission" date="2019-12" db="EMBL/GenBank/DDBJ databases">
        <title>Paenibacillus sp. nov. sp. isolated from soil.</title>
        <authorList>
            <person name="Kim J."/>
            <person name="Jeong S.E."/>
            <person name="Jung H.S."/>
            <person name="Jeon C.O."/>
        </authorList>
    </citation>
    <scope>NUCLEOTIDE SEQUENCE [LARGE SCALE GENOMIC DNA]</scope>
    <source>
        <strain evidence="2 3">5J-6</strain>
    </source>
</reference>
<organism evidence="2 3">
    <name type="scientific">Paenibacillus silvestris</name>
    <dbReference type="NCBI Taxonomy" id="2606219"/>
    <lineage>
        <taxon>Bacteria</taxon>
        <taxon>Bacillati</taxon>
        <taxon>Bacillota</taxon>
        <taxon>Bacilli</taxon>
        <taxon>Bacillales</taxon>
        <taxon>Paenibacillaceae</taxon>
        <taxon>Paenibacillus</taxon>
    </lineage>
</organism>
<name>A0A6L8UYA5_9BACL</name>
<dbReference type="RefSeq" id="WP_161407408.1">
    <property type="nucleotide sequence ID" value="NZ_WTUZ01000016.1"/>
</dbReference>
<accession>A0A6L8UYA5</accession>